<feature type="region of interest" description="Disordered" evidence="1">
    <location>
        <begin position="11"/>
        <end position="35"/>
    </location>
</feature>
<proteinExistence type="predicted"/>
<dbReference type="OrthoDB" id="4053693at2759"/>
<reference evidence="3 4" key="1">
    <citation type="submission" date="2016-03" db="EMBL/GenBank/DDBJ databases">
        <authorList>
            <person name="Devillers H."/>
        </authorList>
    </citation>
    <scope>NUCLEOTIDE SEQUENCE [LARGE SCALE GENOMIC DNA]</scope>
    <source>
        <strain evidence="3">CBS 6772</strain>
    </source>
</reference>
<name>A0A1G4MH36_LACFM</name>
<gene>
    <name evidence="3" type="ORF">LAFE_0G04720G</name>
</gene>
<keyword evidence="2" id="KW-0812">Transmembrane</keyword>
<feature type="transmembrane region" description="Helical" evidence="2">
    <location>
        <begin position="54"/>
        <end position="72"/>
    </location>
</feature>
<evidence type="ECO:0000256" key="1">
    <source>
        <dbReference type="SAM" id="MobiDB-lite"/>
    </source>
</evidence>
<dbReference type="EMBL" id="LT598486">
    <property type="protein sequence ID" value="SCW03178.1"/>
    <property type="molecule type" value="Genomic_DNA"/>
</dbReference>
<dbReference type="OMA" id="QLANMAH"/>
<sequence length="183" mass="20613">MKLSQILMGIEDKPSSTGSNSNSMESKPPVDSTKPIKVGAAPQYVPFKASRSNMISNLVINSFFGLGLYWLYKDYQSGKKMPKDSHGTVTIVHDYPNRVFKNKNPNREKNQFSQVFSELTYGDLSFFTIGLGFLMQLANMAHVSFGRKSLLYKSGIFSVLLYPPFTFYMYSLRNKSSASILNN</sequence>
<feature type="transmembrane region" description="Helical" evidence="2">
    <location>
        <begin position="150"/>
        <end position="170"/>
    </location>
</feature>
<feature type="transmembrane region" description="Helical" evidence="2">
    <location>
        <begin position="119"/>
        <end position="138"/>
    </location>
</feature>
<dbReference type="Proteomes" id="UP000190831">
    <property type="component" value="Chromosome G"/>
</dbReference>
<organism evidence="3 4">
    <name type="scientific">Lachancea fermentati</name>
    <name type="common">Zygosaccharomyces fermentati</name>
    <dbReference type="NCBI Taxonomy" id="4955"/>
    <lineage>
        <taxon>Eukaryota</taxon>
        <taxon>Fungi</taxon>
        <taxon>Dikarya</taxon>
        <taxon>Ascomycota</taxon>
        <taxon>Saccharomycotina</taxon>
        <taxon>Saccharomycetes</taxon>
        <taxon>Saccharomycetales</taxon>
        <taxon>Saccharomycetaceae</taxon>
        <taxon>Lachancea</taxon>
    </lineage>
</organism>
<dbReference type="AlphaFoldDB" id="A0A1G4MH36"/>
<feature type="compositionally biased region" description="Low complexity" evidence="1">
    <location>
        <begin position="15"/>
        <end position="26"/>
    </location>
</feature>
<evidence type="ECO:0000313" key="3">
    <source>
        <dbReference type="EMBL" id="SCW03178.1"/>
    </source>
</evidence>
<accession>A0A1G4MH36</accession>
<evidence type="ECO:0000313" key="4">
    <source>
        <dbReference type="Proteomes" id="UP000190831"/>
    </source>
</evidence>
<keyword evidence="2" id="KW-0472">Membrane</keyword>
<protein>
    <submittedName>
        <fullName evidence="3">LAFE_0G04720g1_1</fullName>
    </submittedName>
</protein>
<keyword evidence="2" id="KW-1133">Transmembrane helix</keyword>
<keyword evidence="4" id="KW-1185">Reference proteome</keyword>
<evidence type="ECO:0000256" key="2">
    <source>
        <dbReference type="SAM" id="Phobius"/>
    </source>
</evidence>